<organism evidence="1 2">
    <name type="scientific">Chitinophaga chungangae</name>
    <dbReference type="NCBI Taxonomy" id="2821488"/>
    <lineage>
        <taxon>Bacteria</taxon>
        <taxon>Pseudomonadati</taxon>
        <taxon>Bacteroidota</taxon>
        <taxon>Chitinophagia</taxon>
        <taxon>Chitinophagales</taxon>
        <taxon>Chitinophagaceae</taxon>
        <taxon>Chitinophaga</taxon>
    </lineage>
</organism>
<proteinExistence type="predicted"/>
<reference evidence="2" key="1">
    <citation type="submission" date="2021-03" db="EMBL/GenBank/DDBJ databases">
        <title>Assistant Professor.</title>
        <authorList>
            <person name="Huq M.A."/>
        </authorList>
    </citation>
    <scope>NUCLEOTIDE SEQUENCE [LARGE SCALE GENOMIC DNA]</scope>
    <source>
        <strain evidence="2">MAH-28</strain>
    </source>
</reference>
<dbReference type="RefSeq" id="WP_209146255.1">
    <property type="nucleotide sequence ID" value="NZ_JAGHKP010000002.1"/>
</dbReference>
<gene>
    <name evidence="1" type="ORF">J7I43_13755</name>
</gene>
<evidence type="ECO:0000313" key="2">
    <source>
        <dbReference type="Proteomes" id="UP000679126"/>
    </source>
</evidence>
<evidence type="ECO:0000313" key="1">
    <source>
        <dbReference type="EMBL" id="MBO9153288.1"/>
    </source>
</evidence>
<sequence>MMRVVAITQARIGSSRLPGKILREISGRSLLEIHLQRIAGAATVGKLIVATTKEPGIEPALRVAEKLGVEYFQGSTSDVLDRFYQSVKNIRPEYVIRLTADCPLIDPQVIDKVVRYTLEHQLDYCSNTLEENYPDGQDVEVFRFSTLEKAWNEAALPSDREHVTPFIRKNSDFMGGKMFKAANFNDGVQLGGLRMTVDEQRDFDVIAALVAELGTDASMEAYAELLLSNPAIRAINNEIKRNEGYQKSLENDE</sequence>
<keyword evidence="2" id="KW-1185">Reference proteome</keyword>
<dbReference type="EMBL" id="JAGHKP010000002">
    <property type="protein sequence ID" value="MBO9153288.1"/>
    <property type="molecule type" value="Genomic_DNA"/>
</dbReference>
<dbReference type="InterPro" id="IPR003329">
    <property type="entry name" value="Cytidylyl_trans"/>
</dbReference>
<dbReference type="Proteomes" id="UP000679126">
    <property type="component" value="Unassembled WGS sequence"/>
</dbReference>
<dbReference type="Gene3D" id="3.90.550.10">
    <property type="entry name" value="Spore Coat Polysaccharide Biosynthesis Protein SpsA, Chain A"/>
    <property type="match status" value="1"/>
</dbReference>
<dbReference type="SUPFAM" id="SSF53448">
    <property type="entry name" value="Nucleotide-diphospho-sugar transferases"/>
    <property type="match status" value="1"/>
</dbReference>
<dbReference type="InterPro" id="IPR029044">
    <property type="entry name" value="Nucleotide-diphossugar_trans"/>
</dbReference>
<name>A0ABS3YF39_9BACT</name>
<dbReference type="CDD" id="cd02518">
    <property type="entry name" value="GT2_SpsF"/>
    <property type="match status" value="1"/>
</dbReference>
<comment type="caution">
    <text evidence="1">The sequence shown here is derived from an EMBL/GenBank/DDBJ whole genome shotgun (WGS) entry which is preliminary data.</text>
</comment>
<dbReference type="PANTHER" id="PTHR42866">
    <property type="entry name" value="3-DEOXY-MANNO-OCTULOSONATE CYTIDYLYLTRANSFERASE"/>
    <property type="match status" value="1"/>
</dbReference>
<dbReference type="PANTHER" id="PTHR42866:SF1">
    <property type="entry name" value="SPORE COAT POLYSACCHARIDE BIOSYNTHESIS PROTEIN SPSF"/>
    <property type="match status" value="1"/>
</dbReference>
<protein>
    <submittedName>
        <fullName evidence="1">Glycosyltransferase family protein</fullName>
    </submittedName>
</protein>
<dbReference type="Pfam" id="PF02348">
    <property type="entry name" value="CTP_transf_3"/>
    <property type="match status" value="1"/>
</dbReference>
<accession>A0ABS3YF39</accession>